<keyword evidence="2" id="KW-1185">Reference proteome</keyword>
<gene>
    <name evidence="1" type="ORF">FEQ00_05074</name>
</gene>
<dbReference type="Proteomes" id="UP001248067">
    <property type="component" value="Unassembled WGS sequence"/>
</dbReference>
<evidence type="ECO:0000313" key="1">
    <source>
        <dbReference type="EMBL" id="MDR8756636.1"/>
    </source>
</evidence>
<dbReference type="EMBL" id="VJSY01000044">
    <property type="protein sequence ID" value="MDR8756636.1"/>
    <property type="molecule type" value="Genomic_DNA"/>
</dbReference>
<proteinExistence type="predicted"/>
<evidence type="ECO:0000313" key="2">
    <source>
        <dbReference type="Proteomes" id="UP001248067"/>
    </source>
</evidence>
<sequence length="224" mass="24391">MHDVFDLRRHLLVHVAHPAERAAGDRRAVIAVLARDHVFLLRLALHAPVLVHDAQHGVVAFRAAVAVEEVVEAGRRDFREHRGQFDHRRMRGLEERVVERQLLQLAVRGVGELLAAVADVHAPEAGHPVDDLVAVRVPQVDAVGLHDHAAARAVQCAHVRERVDVVRGVERAVFGGRARGLRRAGCGRGGLDPGRFVAVRHVFPPYCGRCALTRAAADGGVPTS</sequence>
<reference evidence="1 2" key="1">
    <citation type="submission" date="2019-06" db="EMBL/GenBank/DDBJ databases">
        <title>Evolution of Burkholderia multivorans in the lungs of Cystic Fibrosis patients.</title>
        <authorList>
            <person name="Moreira L.M."/>
        </authorList>
    </citation>
    <scope>NUCLEOTIDE SEQUENCE [LARGE SCALE GENOMIC DNA]</scope>
    <source>
        <strain evidence="1 2">VC13239</strain>
    </source>
</reference>
<accession>A0ABU2E9S7</accession>
<protein>
    <submittedName>
        <fullName evidence="1">Uncharacterized protein</fullName>
    </submittedName>
</protein>
<comment type="caution">
    <text evidence="1">The sequence shown here is derived from an EMBL/GenBank/DDBJ whole genome shotgun (WGS) entry which is preliminary data.</text>
</comment>
<name>A0ABU2E9S7_9BURK</name>
<organism evidence="1 2">
    <name type="scientific">Burkholderia pseudomultivorans</name>
    <dbReference type="NCBI Taxonomy" id="1207504"/>
    <lineage>
        <taxon>Bacteria</taxon>
        <taxon>Pseudomonadati</taxon>
        <taxon>Pseudomonadota</taxon>
        <taxon>Betaproteobacteria</taxon>
        <taxon>Burkholderiales</taxon>
        <taxon>Burkholderiaceae</taxon>
        <taxon>Burkholderia</taxon>
        <taxon>Burkholderia cepacia complex</taxon>
    </lineage>
</organism>